<feature type="transmembrane region" description="Helical" evidence="1">
    <location>
        <begin position="101"/>
        <end position="122"/>
    </location>
</feature>
<organism evidence="2 3">
    <name type="scientific">Candidatus Galligastranaerophilus intestinavium</name>
    <dbReference type="NCBI Taxonomy" id="2840836"/>
    <lineage>
        <taxon>Bacteria</taxon>
        <taxon>Candidatus Galligastranaerophilus</taxon>
    </lineage>
</organism>
<evidence type="ECO:0000313" key="3">
    <source>
        <dbReference type="Proteomes" id="UP000886865"/>
    </source>
</evidence>
<reference evidence="2" key="2">
    <citation type="journal article" date="2021" name="PeerJ">
        <title>Extensive microbial diversity within the chicken gut microbiome revealed by metagenomics and culture.</title>
        <authorList>
            <person name="Gilroy R."/>
            <person name="Ravi A."/>
            <person name="Getino M."/>
            <person name="Pursley I."/>
            <person name="Horton D.L."/>
            <person name="Alikhan N.F."/>
            <person name="Baker D."/>
            <person name="Gharbi K."/>
            <person name="Hall N."/>
            <person name="Watson M."/>
            <person name="Adriaenssens E.M."/>
            <person name="Foster-Nyarko E."/>
            <person name="Jarju S."/>
            <person name="Secka A."/>
            <person name="Antonio M."/>
            <person name="Oren A."/>
            <person name="Chaudhuri R.R."/>
            <person name="La Ragione R."/>
            <person name="Hildebrand F."/>
            <person name="Pallen M.J."/>
        </authorList>
    </citation>
    <scope>NUCLEOTIDE SEQUENCE</scope>
    <source>
        <strain evidence="2">CHK152-2871</strain>
    </source>
</reference>
<keyword evidence="1" id="KW-1133">Transmembrane helix</keyword>
<gene>
    <name evidence="2" type="ORF">IAA86_04325</name>
</gene>
<keyword evidence="1" id="KW-0812">Transmembrane</keyword>
<reference evidence="2" key="1">
    <citation type="submission" date="2020-10" db="EMBL/GenBank/DDBJ databases">
        <authorList>
            <person name="Gilroy R."/>
        </authorList>
    </citation>
    <scope>NUCLEOTIDE SEQUENCE</scope>
    <source>
        <strain evidence="2">CHK152-2871</strain>
    </source>
</reference>
<name>A0A9D1FJA5_9BACT</name>
<evidence type="ECO:0000313" key="2">
    <source>
        <dbReference type="EMBL" id="HIS74230.1"/>
    </source>
</evidence>
<proteinExistence type="predicted"/>
<dbReference type="Proteomes" id="UP000886865">
    <property type="component" value="Unassembled WGS sequence"/>
</dbReference>
<comment type="caution">
    <text evidence="2">The sequence shown here is derived from an EMBL/GenBank/DDBJ whole genome shotgun (WGS) entry which is preliminary data.</text>
</comment>
<sequence length="144" mass="15910">MNNTVNNSNIYTKTNAMLVGATGVAGALGGIAKSHFLDKPDVQKGLEQEFHKYTRAVAQNEIDIKDTFERTVKNQELKDNFNKLCDYWYNTGLKKVNKKNIIIGSLIGIAVGIAGVVAKNLLKKNKGTTNETGTNKIQYYNAQK</sequence>
<accession>A0A9D1FJA5</accession>
<evidence type="ECO:0000256" key="1">
    <source>
        <dbReference type="SAM" id="Phobius"/>
    </source>
</evidence>
<dbReference type="AlphaFoldDB" id="A0A9D1FJA5"/>
<protein>
    <submittedName>
        <fullName evidence="2">Uncharacterized protein</fullName>
    </submittedName>
</protein>
<dbReference type="EMBL" id="DVJQ01000038">
    <property type="protein sequence ID" value="HIS74230.1"/>
    <property type="molecule type" value="Genomic_DNA"/>
</dbReference>
<keyword evidence="1" id="KW-0472">Membrane</keyword>